<organism evidence="5 6">
    <name type="scientific">Paucidesulfovibrio gracilis DSM 16080</name>
    <dbReference type="NCBI Taxonomy" id="1121449"/>
    <lineage>
        <taxon>Bacteria</taxon>
        <taxon>Pseudomonadati</taxon>
        <taxon>Thermodesulfobacteriota</taxon>
        <taxon>Desulfovibrionia</taxon>
        <taxon>Desulfovibrionales</taxon>
        <taxon>Desulfovibrionaceae</taxon>
        <taxon>Paucidesulfovibrio</taxon>
    </lineage>
</organism>
<proteinExistence type="predicted"/>
<dbReference type="SUPFAM" id="SSF55073">
    <property type="entry name" value="Nucleotide cyclase"/>
    <property type="match status" value="1"/>
</dbReference>
<keyword evidence="6" id="KW-1185">Reference proteome</keyword>
<dbReference type="CDD" id="cd01949">
    <property type="entry name" value="GGDEF"/>
    <property type="match status" value="1"/>
</dbReference>
<keyword evidence="2" id="KW-0597">Phosphoprotein</keyword>
<dbReference type="Pfam" id="PF00990">
    <property type="entry name" value="GGDEF"/>
    <property type="match status" value="1"/>
</dbReference>
<gene>
    <name evidence="5" type="ORF">SAMN02745704_02547</name>
</gene>
<evidence type="ECO:0000313" key="6">
    <source>
        <dbReference type="Proteomes" id="UP000190027"/>
    </source>
</evidence>
<dbReference type="GO" id="GO:0000160">
    <property type="term" value="P:phosphorelay signal transduction system"/>
    <property type="evidence" value="ECO:0007669"/>
    <property type="project" value="InterPro"/>
</dbReference>
<dbReference type="InterPro" id="IPR043128">
    <property type="entry name" value="Rev_trsase/Diguanyl_cyclase"/>
</dbReference>
<dbReference type="OrthoDB" id="9813903at2"/>
<dbReference type="Gene3D" id="3.40.50.2300">
    <property type="match status" value="1"/>
</dbReference>
<dbReference type="GO" id="GO:0043709">
    <property type="term" value="P:cell adhesion involved in single-species biofilm formation"/>
    <property type="evidence" value="ECO:0007669"/>
    <property type="project" value="TreeGrafter"/>
</dbReference>
<dbReference type="PROSITE" id="PS50110">
    <property type="entry name" value="RESPONSE_REGULATORY"/>
    <property type="match status" value="1"/>
</dbReference>
<dbReference type="InterPro" id="IPR029787">
    <property type="entry name" value="Nucleotide_cyclase"/>
</dbReference>
<dbReference type="EMBL" id="FUYC01000019">
    <property type="protein sequence ID" value="SKA94102.1"/>
    <property type="molecule type" value="Genomic_DNA"/>
</dbReference>
<dbReference type="GO" id="GO:0005886">
    <property type="term" value="C:plasma membrane"/>
    <property type="evidence" value="ECO:0007669"/>
    <property type="project" value="TreeGrafter"/>
</dbReference>
<feature type="domain" description="GGDEF" evidence="4">
    <location>
        <begin position="164"/>
        <end position="321"/>
    </location>
</feature>
<dbReference type="EC" id="2.7.7.65" evidence="1"/>
<dbReference type="PROSITE" id="PS50887">
    <property type="entry name" value="GGDEF"/>
    <property type="match status" value="1"/>
</dbReference>
<dbReference type="InterPro" id="IPR050469">
    <property type="entry name" value="Diguanylate_Cyclase"/>
</dbReference>
<evidence type="ECO:0000313" key="5">
    <source>
        <dbReference type="EMBL" id="SKA94102.1"/>
    </source>
</evidence>
<dbReference type="Gene3D" id="3.30.70.270">
    <property type="match status" value="1"/>
</dbReference>
<evidence type="ECO:0000259" key="3">
    <source>
        <dbReference type="PROSITE" id="PS50110"/>
    </source>
</evidence>
<feature type="domain" description="Response regulatory" evidence="3">
    <location>
        <begin position="15"/>
        <end position="131"/>
    </location>
</feature>
<dbReference type="Proteomes" id="UP000190027">
    <property type="component" value="Unassembled WGS sequence"/>
</dbReference>
<feature type="modified residue" description="4-aspartylphosphate" evidence="2">
    <location>
        <position position="64"/>
    </location>
</feature>
<dbReference type="InterPro" id="IPR011006">
    <property type="entry name" value="CheY-like_superfamily"/>
</dbReference>
<evidence type="ECO:0000256" key="1">
    <source>
        <dbReference type="ARBA" id="ARBA00012528"/>
    </source>
</evidence>
<evidence type="ECO:0000256" key="2">
    <source>
        <dbReference type="PROSITE-ProRule" id="PRU00169"/>
    </source>
</evidence>
<dbReference type="CDD" id="cd00156">
    <property type="entry name" value="REC"/>
    <property type="match status" value="1"/>
</dbReference>
<dbReference type="STRING" id="1121449.SAMN02745704_02547"/>
<dbReference type="SMART" id="SM00448">
    <property type="entry name" value="REC"/>
    <property type="match status" value="1"/>
</dbReference>
<dbReference type="PANTHER" id="PTHR45138:SF25">
    <property type="entry name" value="GGDEF DOMAIN PROTEIN"/>
    <property type="match status" value="1"/>
</dbReference>
<dbReference type="GO" id="GO:1902201">
    <property type="term" value="P:negative regulation of bacterial-type flagellum-dependent cell motility"/>
    <property type="evidence" value="ECO:0007669"/>
    <property type="project" value="TreeGrafter"/>
</dbReference>
<dbReference type="Pfam" id="PF00072">
    <property type="entry name" value="Response_reg"/>
    <property type="match status" value="1"/>
</dbReference>
<protein>
    <recommendedName>
        <fullName evidence="1">diguanylate cyclase</fullName>
        <ecNumber evidence="1">2.7.7.65</ecNumber>
    </recommendedName>
</protein>
<dbReference type="InterPro" id="IPR000160">
    <property type="entry name" value="GGDEF_dom"/>
</dbReference>
<name>A0A1T4XX01_9BACT</name>
<dbReference type="InterPro" id="IPR001789">
    <property type="entry name" value="Sig_transdc_resp-reg_receiver"/>
</dbReference>
<dbReference type="SUPFAM" id="SSF52172">
    <property type="entry name" value="CheY-like"/>
    <property type="match status" value="1"/>
</dbReference>
<dbReference type="GO" id="GO:0052621">
    <property type="term" value="F:diguanylate cyclase activity"/>
    <property type="evidence" value="ECO:0007669"/>
    <property type="project" value="UniProtKB-EC"/>
</dbReference>
<dbReference type="PANTHER" id="PTHR45138">
    <property type="entry name" value="REGULATORY COMPONENTS OF SENSORY TRANSDUCTION SYSTEM"/>
    <property type="match status" value="1"/>
</dbReference>
<dbReference type="NCBIfam" id="TIGR00254">
    <property type="entry name" value="GGDEF"/>
    <property type="match status" value="1"/>
</dbReference>
<sequence length="323" mass="36797">MDARVSPCYFNHPQRVYLVTPDAELLSLLEGLWWPGCMEFSLFSRASEALEQLFGNPPDLLLTDQRLPDMTGAQLANLVKGENVYRQLPVILCLDHEDMEYPWDWNDVEVDDFLFRPFFPAEARDRINLTLLRALRALDANPLSKLPGNTSILQRTQDLVDRGERFALGYVDLDHFKSFNDKYGFSRGDEVLMMTARLIVNTVRDMVRDKRELSFVGHVGGDDFVFIVAEFRAEDICRRVIATFDSLVRGFYDQEDRKTGGIVSTDRRGNVQKFPFMAVSIAVVMNRGGKLRHAGEAASIAAALKKKAKSDEKSCYVIDQRKE</sequence>
<accession>A0A1T4XX01</accession>
<dbReference type="AlphaFoldDB" id="A0A1T4XX01"/>
<dbReference type="SMART" id="SM00267">
    <property type="entry name" value="GGDEF"/>
    <property type="match status" value="1"/>
</dbReference>
<evidence type="ECO:0000259" key="4">
    <source>
        <dbReference type="PROSITE" id="PS50887"/>
    </source>
</evidence>
<reference evidence="5 6" key="1">
    <citation type="submission" date="2017-02" db="EMBL/GenBank/DDBJ databases">
        <authorList>
            <person name="Peterson S.W."/>
        </authorList>
    </citation>
    <scope>NUCLEOTIDE SEQUENCE [LARGE SCALE GENOMIC DNA]</scope>
    <source>
        <strain evidence="5 6">DSM 16080</strain>
    </source>
</reference>